<protein>
    <submittedName>
        <fullName evidence="2">Chromosome-partitioning ATPase Soj</fullName>
        <ecNumber evidence="2">3.6.-.-</ecNumber>
    </submittedName>
</protein>
<evidence type="ECO:0000313" key="2">
    <source>
        <dbReference type="EMBL" id="VUD72958.1"/>
    </source>
</evidence>
<gene>
    <name evidence="2" type="primary">soj_2</name>
    <name evidence="2" type="ORF">MET9862_03567</name>
</gene>
<sequence length="139" mass="15078">MKVLVVNNQKGGVGKSTIAVHLAWYFAELGQRVLFVDLDPQQNGSSTLETYAGAVPASALFADPVQIEPLMEPGIRVVPGDPKLQSINDVEAQVINRYKANLTAAADGFDVAGSCPSMRWKFGVELERPSVRRPEVELL</sequence>
<dbReference type="Proteomes" id="UP000410984">
    <property type="component" value="Unassembled WGS sequence"/>
</dbReference>
<accession>A0A509EFL4</accession>
<dbReference type="AlphaFoldDB" id="A0A509EFL4"/>
<dbReference type="InterPro" id="IPR025669">
    <property type="entry name" value="AAA_dom"/>
</dbReference>
<dbReference type="PANTHER" id="PTHR13696">
    <property type="entry name" value="P-LOOP CONTAINING NUCLEOSIDE TRIPHOSPHATE HYDROLASE"/>
    <property type="match status" value="1"/>
</dbReference>
<name>A0A509EFL4_9HYPH</name>
<dbReference type="RefSeq" id="WP_142584237.1">
    <property type="nucleotide sequence ID" value="NZ_CABFPH010000055.1"/>
</dbReference>
<dbReference type="Pfam" id="PF13614">
    <property type="entry name" value="AAA_31"/>
    <property type="match status" value="1"/>
</dbReference>
<dbReference type="InterPro" id="IPR050678">
    <property type="entry name" value="DNA_Partitioning_ATPase"/>
</dbReference>
<dbReference type="EC" id="3.6.-.-" evidence="2"/>
<proteinExistence type="predicted"/>
<organism evidence="2 3">
    <name type="scientific">Methylobacterium symbioticum</name>
    <dbReference type="NCBI Taxonomy" id="2584084"/>
    <lineage>
        <taxon>Bacteria</taxon>
        <taxon>Pseudomonadati</taxon>
        <taxon>Pseudomonadota</taxon>
        <taxon>Alphaproteobacteria</taxon>
        <taxon>Hyphomicrobiales</taxon>
        <taxon>Methylobacteriaceae</taxon>
        <taxon>Methylobacterium</taxon>
    </lineage>
</organism>
<dbReference type="EMBL" id="CABFPH010000055">
    <property type="protein sequence ID" value="VUD72958.1"/>
    <property type="molecule type" value="Genomic_DNA"/>
</dbReference>
<dbReference type="PANTHER" id="PTHR13696:SF99">
    <property type="entry name" value="COBYRINIC ACID AC-DIAMIDE SYNTHASE"/>
    <property type="match status" value="1"/>
</dbReference>
<dbReference type="Gene3D" id="3.40.50.300">
    <property type="entry name" value="P-loop containing nucleotide triphosphate hydrolases"/>
    <property type="match status" value="1"/>
</dbReference>
<dbReference type="CDD" id="cd02042">
    <property type="entry name" value="ParAB_family"/>
    <property type="match status" value="1"/>
</dbReference>
<dbReference type="OrthoDB" id="9804460at2"/>
<evidence type="ECO:0000259" key="1">
    <source>
        <dbReference type="Pfam" id="PF13614"/>
    </source>
</evidence>
<dbReference type="InterPro" id="IPR027417">
    <property type="entry name" value="P-loop_NTPase"/>
</dbReference>
<keyword evidence="3" id="KW-1185">Reference proteome</keyword>
<evidence type="ECO:0000313" key="3">
    <source>
        <dbReference type="Proteomes" id="UP000410984"/>
    </source>
</evidence>
<reference evidence="2 3" key="1">
    <citation type="submission" date="2019-06" db="EMBL/GenBank/DDBJ databases">
        <authorList>
            <person name="Rodrigo-Torres L."/>
            <person name="Arahal R. D."/>
            <person name="Lucena T."/>
        </authorList>
    </citation>
    <scope>NUCLEOTIDE SEQUENCE [LARGE SCALE GENOMIC DNA]</scope>
    <source>
        <strain evidence="2 3">SB0023/3</strain>
    </source>
</reference>
<keyword evidence="2" id="KW-0378">Hydrolase</keyword>
<dbReference type="GO" id="GO:0016787">
    <property type="term" value="F:hydrolase activity"/>
    <property type="evidence" value="ECO:0007669"/>
    <property type="project" value="UniProtKB-KW"/>
</dbReference>
<feature type="domain" description="AAA" evidence="1">
    <location>
        <begin position="1"/>
        <end position="50"/>
    </location>
</feature>
<dbReference type="SUPFAM" id="SSF52540">
    <property type="entry name" value="P-loop containing nucleoside triphosphate hydrolases"/>
    <property type="match status" value="1"/>
</dbReference>